<proteinExistence type="predicted"/>
<dbReference type="PANTHER" id="PTHR46515">
    <property type="entry name" value="TATA ELEMENT MODULATORY FACTOR TMF1"/>
    <property type="match status" value="1"/>
</dbReference>
<feature type="compositionally biased region" description="Basic and acidic residues" evidence="5">
    <location>
        <begin position="527"/>
        <end position="552"/>
    </location>
</feature>
<protein>
    <recommendedName>
        <fullName evidence="6">TATA element modulatory factor 1 TATA binding domain-containing protein</fullName>
    </recommendedName>
</protein>
<name>A0A2A9PUB4_OPHUN</name>
<reference evidence="7 8" key="1">
    <citation type="journal article" date="2015" name="BMC Genomics">
        <title>Gene expression during zombie ant biting behavior reflects the complexity underlying fungal parasitic behavioral manipulation.</title>
        <authorList>
            <person name="de Bekker C."/>
            <person name="Ohm R.A."/>
            <person name="Loreto R.G."/>
            <person name="Sebastian A."/>
            <person name="Albert I."/>
            <person name="Merrow M."/>
            <person name="Brachmann A."/>
            <person name="Hughes D.P."/>
        </authorList>
    </citation>
    <scope>NUCLEOTIDE SEQUENCE [LARGE SCALE GENOMIC DNA]</scope>
    <source>
        <strain evidence="7 8">SC16a</strain>
    </source>
</reference>
<gene>
    <name evidence="7" type="ORF">XA68_13807</name>
</gene>
<feature type="compositionally biased region" description="Polar residues" evidence="5">
    <location>
        <begin position="82"/>
        <end position="106"/>
    </location>
</feature>
<dbReference type="PANTHER" id="PTHR46515:SF1">
    <property type="entry name" value="TATA ELEMENT MODULATORY FACTOR"/>
    <property type="match status" value="1"/>
</dbReference>
<organism evidence="7 8">
    <name type="scientific">Ophiocordyceps unilateralis</name>
    <name type="common">Zombie-ant fungus</name>
    <name type="synonym">Torrubia unilateralis</name>
    <dbReference type="NCBI Taxonomy" id="268505"/>
    <lineage>
        <taxon>Eukaryota</taxon>
        <taxon>Fungi</taxon>
        <taxon>Dikarya</taxon>
        <taxon>Ascomycota</taxon>
        <taxon>Pezizomycotina</taxon>
        <taxon>Sordariomycetes</taxon>
        <taxon>Hypocreomycetidae</taxon>
        <taxon>Hypocreales</taxon>
        <taxon>Ophiocordycipitaceae</taxon>
        <taxon>Ophiocordyceps</taxon>
    </lineage>
</organism>
<dbReference type="InterPro" id="IPR022092">
    <property type="entry name" value="TMF_DNA-bd"/>
</dbReference>
<dbReference type="Pfam" id="PF12325">
    <property type="entry name" value="TMF_TATA_bd"/>
    <property type="match status" value="1"/>
</dbReference>
<comment type="caution">
    <text evidence="7">The sequence shown here is derived from an EMBL/GenBank/DDBJ whole genome shotgun (WGS) entry which is preliminary data.</text>
</comment>
<feature type="coiled-coil region" evidence="4">
    <location>
        <begin position="241"/>
        <end position="408"/>
    </location>
</feature>
<evidence type="ECO:0000256" key="3">
    <source>
        <dbReference type="ARBA" id="ARBA00023054"/>
    </source>
</evidence>
<dbReference type="InterPro" id="IPR052602">
    <property type="entry name" value="Growth_transcription_reg"/>
</dbReference>
<evidence type="ECO:0000256" key="2">
    <source>
        <dbReference type="ARBA" id="ARBA00023034"/>
    </source>
</evidence>
<evidence type="ECO:0000313" key="7">
    <source>
        <dbReference type="EMBL" id="PFH63350.1"/>
    </source>
</evidence>
<dbReference type="GO" id="GO:0005794">
    <property type="term" value="C:Golgi apparatus"/>
    <property type="evidence" value="ECO:0007669"/>
    <property type="project" value="UniProtKB-SubCell"/>
</dbReference>
<dbReference type="STRING" id="268505.A0A2A9PUB4"/>
<keyword evidence="8" id="KW-1185">Reference proteome</keyword>
<dbReference type="Pfam" id="PF12329">
    <property type="entry name" value="TMF_DNA_bd"/>
    <property type="match status" value="1"/>
</dbReference>
<dbReference type="EMBL" id="LAZP02000003">
    <property type="protein sequence ID" value="PFH63350.1"/>
    <property type="molecule type" value="Genomic_DNA"/>
</dbReference>
<dbReference type="OrthoDB" id="74178at2759"/>
<keyword evidence="2" id="KW-0333">Golgi apparatus</keyword>
<evidence type="ECO:0000256" key="1">
    <source>
        <dbReference type="ARBA" id="ARBA00004555"/>
    </source>
</evidence>
<reference evidence="7 8" key="2">
    <citation type="journal article" date="2017" name="Sci. Rep.">
        <title>Ant-infecting Ophiocordyceps genomes reveal a high diversity of potential behavioral manipulation genes and a possible major role for enterotoxins.</title>
        <authorList>
            <person name="de Bekker C."/>
            <person name="Ohm R.A."/>
            <person name="Evans H.C."/>
            <person name="Brachmann A."/>
            <person name="Hughes D.P."/>
        </authorList>
    </citation>
    <scope>NUCLEOTIDE SEQUENCE [LARGE SCALE GENOMIC DNA]</scope>
    <source>
        <strain evidence="7 8">SC16a</strain>
    </source>
</reference>
<feature type="compositionally biased region" description="Low complexity" evidence="5">
    <location>
        <begin position="45"/>
        <end position="56"/>
    </location>
</feature>
<keyword evidence="3 4" id="KW-0175">Coiled coil</keyword>
<evidence type="ECO:0000259" key="6">
    <source>
        <dbReference type="Pfam" id="PF12325"/>
    </source>
</evidence>
<evidence type="ECO:0000313" key="8">
    <source>
        <dbReference type="Proteomes" id="UP000037136"/>
    </source>
</evidence>
<feature type="coiled-coil region" evidence="4">
    <location>
        <begin position="694"/>
        <end position="721"/>
    </location>
</feature>
<comment type="subcellular location">
    <subcellularLocation>
        <location evidence="1">Golgi apparatus</location>
    </subcellularLocation>
</comment>
<dbReference type="Proteomes" id="UP000037136">
    <property type="component" value="Unassembled WGS sequence"/>
</dbReference>
<dbReference type="AlphaFoldDB" id="A0A2A9PUB4"/>
<feature type="region of interest" description="Disordered" evidence="5">
    <location>
        <begin position="449"/>
        <end position="483"/>
    </location>
</feature>
<feature type="region of interest" description="Disordered" evidence="5">
    <location>
        <begin position="29"/>
        <end position="165"/>
    </location>
</feature>
<dbReference type="InterPro" id="IPR022091">
    <property type="entry name" value="TMF_TATA-bd"/>
</dbReference>
<evidence type="ECO:0000256" key="4">
    <source>
        <dbReference type="SAM" id="Coils"/>
    </source>
</evidence>
<evidence type="ECO:0000256" key="5">
    <source>
        <dbReference type="SAM" id="MobiDB-lite"/>
    </source>
</evidence>
<sequence length="797" mass="87905">MSAPSRWGSLLSQAVAGVESRLDNMLTEADDEAQLAARSKPAKPSPANSRSASSARANDRLQARLAKAVASKSTAAPVDGLDSTSPRVSVDQASQSSIERPSTPLETSVPEPVESSPIRRERSSPPDDPVASGAAQEPQLAVEREHDAESGRWQTNPSKELEEAKLLHQEEVREYVEQIDSLQSKVQYLSRITADSAMQAAASAASGSIERKLAEKDEKIALLMEEGQKLSSSEQTFRATIKKLRLQATENEKQLVELRKDKDKTMSEVASLRSRLNGAEQPEKSTKAVATLQRDINSLKKANAAKDEDCRRLEQEFKLKGEQAETLSKALAVEEEKQRELQDTVATLEADKEALVNKARREGIEWREKLERAVERSRVMEEELRLELRSMESKLEAMRAAAEEASSMSAGEAQVNMFRQMETLQSQYASARENWQGIESSLLAKAANLERERDEAQRRESEMRKKARDAATHGRRIEDELHDAQATLAASRQELGQELEACREQLVSLKASARAAEEALEQARADLEKERQRAANRDRDDAVEADRRRWVDDVAGATSRGAHQSRPDSPLLPVASRTFSSELVGLPTPSKLRRIPTPVGSIPDSSAELVSSMRRLSSQPPVRHNAVPTLNSGPPPPPVPFSPFELPGEAPHMPSPTAERENGVDDTAPSSPRNLAQDMISASTVAAGPSVQLVERMSAAIRRLEAEKVAAKEEMVRVCSQRDEARADMVTIIKELEGAKTAARRVPQLESDVASLDSRYQTTLEMLGEKSELVEELRADVQDVKAMYRELVERTVK</sequence>
<dbReference type="GO" id="GO:0005783">
    <property type="term" value="C:endoplasmic reticulum"/>
    <property type="evidence" value="ECO:0007669"/>
    <property type="project" value="TreeGrafter"/>
</dbReference>
<feature type="domain" description="TATA element modulatory factor 1 TATA binding" evidence="6">
    <location>
        <begin position="682"/>
        <end position="794"/>
    </location>
</feature>
<feature type="region of interest" description="Disordered" evidence="5">
    <location>
        <begin position="527"/>
        <end position="674"/>
    </location>
</feature>
<accession>A0A2A9PUB4</accession>